<sequence>MLREKFFEQNGGMLLEEKLKTKSGFGVGSMKIFGARELEEATGKYAEDKILGRGGNGIVYKGNLSDKRVVAIKKSQRLDQGQRKQFINEMNVNYRDVKSSNILLDDSCTAKIADFGASRLIPLGDHNQVTTLVQGTLGYLDPEYLRTGQLTDKSDVYSFGVVLAELLTGKKPIAAERCLAEQTLATYFEKAMKENRLLEILEFEVVKEATDEQLKATCDLTCRCLNQLGENRPSMKNVTIELEKVRKFGKHPWDSQDNHSKMSSLMIEMEPNDLYEVPLITNSDVFGEYSSTSTTGMKDMMSEVQSPR</sequence>
<dbReference type="Proteomes" id="UP001055879">
    <property type="component" value="Linkage Group LG14"/>
</dbReference>
<evidence type="ECO:0000313" key="2">
    <source>
        <dbReference type="Proteomes" id="UP001055879"/>
    </source>
</evidence>
<dbReference type="EMBL" id="CM042060">
    <property type="protein sequence ID" value="KAI3677543.1"/>
    <property type="molecule type" value="Genomic_DNA"/>
</dbReference>
<comment type="caution">
    <text evidence="1">The sequence shown here is derived from an EMBL/GenBank/DDBJ whole genome shotgun (WGS) entry which is preliminary data.</text>
</comment>
<name>A0ACB8Y1P1_ARCLA</name>
<accession>A0ACB8Y1P1</accession>
<proteinExistence type="predicted"/>
<organism evidence="1 2">
    <name type="scientific">Arctium lappa</name>
    <name type="common">Greater burdock</name>
    <name type="synonym">Lappa major</name>
    <dbReference type="NCBI Taxonomy" id="4217"/>
    <lineage>
        <taxon>Eukaryota</taxon>
        <taxon>Viridiplantae</taxon>
        <taxon>Streptophyta</taxon>
        <taxon>Embryophyta</taxon>
        <taxon>Tracheophyta</taxon>
        <taxon>Spermatophyta</taxon>
        <taxon>Magnoliopsida</taxon>
        <taxon>eudicotyledons</taxon>
        <taxon>Gunneridae</taxon>
        <taxon>Pentapetalae</taxon>
        <taxon>asterids</taxon>
        <taxon>campanulids</taxon>
        <taxon>Asterales</taxon>
        <taxon>Asteraceae</taxon>
        <taxon>Carduoideae</taxon>
        <taxon>Cardueae</taxon>
        <taxon>Arctiinae</taxon>
        <taxon>Arctium</taxon>
    </lineage>
</organism>
<evidence type="ECO:0000313" key="1">
    <source>
        <dbReference type="EMBL" id="KAI3677543.1"/>
    </source>
</evidence>
<reference evidence="1 2" key="2">
    <citation type="journal article" date="2022" name="Mol. Ecol. Resour.">
        <title>The genomes of chicory, endive, great burdock and yacon provide insights into Asteraceae paleo-polyploidization history and plant inulin production.</title>
        <authorList>
            <person name="Fan W."/>
            <person name="Wang S."/>
            <person name="Wang H."/>
            <person name="Wang A."/>
            <person name="Jiang F."/>
            <person name="Liu H."/>
            <person name="Zhao H."/>
            <person name="Xu D."/>
            <person name="Zhang Y."/>
        </authorList>
    </citation>
    <scope>NUCLEOTIDE SEQUENCE [LARGE SCALE GENOMIC DNA]</scope>
    <source>
        <strain evidence="2">cv. Niubang</strain>
    </source>
</reference>
<protein>
    <submittedName>
        <fullName evidence="1">Uncharacterized protein</fullName>
    </submittedName>
</protein>
<gene>
    <name evidence="1" type="ORF">L6452_36808</name>
</gene>
<keyword evidence="2" id="KW-1185">Reference proteome</keyword>
<reference evidence="2" key="1">
    <citation type="journal article" date="2022" name="Mol. Ecol. Resour.">
        <title>The genomes of chicory, endive, great burdock and yacon provide insights into Asteraceae palaeo-polyploidization history and plant inulin production.</title>
        <authorList>
            <person name="Fan W."/>
            <person name="Wang S."/>
            <person name="Wang H."/>
            <person name="Wang A."/>
            <person name="Jiang F."/>
            <person name="Liu H."/>
            <person name="Zhao H."/>
            <person name="Xu D."/>
            <person name="Zhang Y."/>
        </authorList>
    </citation>
    <scope>NUCLEOTIDE SEQUENCE [LARGE SCALE GENOMIC DNA]</scope>
    <source>
        <strain evidence="2">cv. Niubang</strain>
    </source>
</reference>